<dbReference type="OrthoDB" id="2078230at2"/>
<reference evidence="1 2" key="1">
    <citation type="submission" date="2018-08" db="EMBL/GenBank/DDBJ databases">
        <title>Verrucosispora craniellae sp. nov., isolated from a marine sponge in the South China Sea.</title>
        <authorList>
            <person name="Li L."/>
            <person name="Lin H.W."/>
        </authorList>
    </citation>
    <scope>NUCLEOTIDE SEQUENCE [LARGE SCALE GENOMIC DNA]</scope>
    <source>
        <strain evidence="1 2">LHW63014</strain>
    </source>
</reference>
<gene>
    <name evidence="1" type="ORF">D0Q02_23575</name>
</gene>
<evidence type="ECO:0000313" key="1">
    <source>
        <dbReference type="EMBL" id="RFS44194.1"/>
    </source>
</evidence>
<organism evidence="1 2">
    <name type="scientific">Micromonospora craniellae</name>
    <dbReference type="NCBI Taxonomy" id="2294034"/>
    <lineage>
        <taxon>Bacteria</taxon>
        <taxon>Bacillati</taxon>
        <taxon>Actinomycetota</taxon>
        <taxon>Actinomycetes</taxon>
        <taxon>Micromonosporales</taxon>
        <taxon>Micromonosporaceae</taxon>
        <taxon>Micromonospora</taxon>
    </lineage>
</organism>
<name>A0A372FUA2_9ACTN</name>
<dbReference type="Proteomes" id="UP000262621">
    <property type="component" value="Unassembled WGS sequence"/>
</dbReference>
<keyword evidence="2" id="KW-1185">Reference proteome</keyword>
<proteinExistence type="predicted"/>
<dbReference type="AlphaFoldDB" id="A0A372FUA2"/>
<protein>
    <submittedName>
        <fullName evidence="1">Uncharacterized protein</fullName>
    </submittedName>
</protein>
<sequence>MEPTDFNGLPLRDATKEVRDEASELVTAGLIEVISDADSMNPHIRRWSSRRTREEQLLDIAESGDKGRVVCLYPTAAALADRLPADLYRDQPYRRRQAEGGGRLEAAYFRFDVLEPYRNDPRYHFDLTDFGVRISVTDATYEDAEEHEEDKTSISHVGFAYDLSKFDPEDANAPIIRRVCAFLCDLGDLTPTHQQRWRTYEVSKVDGLEPHPVWWNAQAHGAWPDGLGPFERLLFELRTWNGFHNSIFGVDLMRTTERPREFGWILRPSQQEYDAFIHLLDKLLSENLRHEALDRAGIPKQDNNGQNLGTLSRLERLLENTAVTQANRREILKPIRDVRSARQRPAHTLRSNVTDKTFVRKQAELLKDVTASLVALRGHWQSHPSNAGWSEPGYTAKHYWL</sequence>
<accession>A0A372FUA2</accession>
<dbReference type="EMBL" id="QVFU01000035">
    <property type="protein sequence ID" value="RFS44194.1"/>
    <property type="molecule type" value="Genomic_DNA"/>
</dbReference>
<comment type="caution">
    <text evidence="1">The sequence shown here is derived from an EMBL/GenBank/DDBJ whole genome shotgun (WGS) entry which is preliminary data.</text>
</comment>
<evidence type="ECO:0000313" key="2">
    <source>
        <dbReference type="Proteomes" id="UP000262621"/>
    </source>
</evidence>